<evidence type="ECO:0000313" key="1">
    <source>
        <dbReference type="EMBL" id="RCG14402.1"/>
    </source>
</evidence>
<dbReference type="EMBL" id="QOIN01000070">
    <property type="protein sequence ID" value="RCG14402.1"/>
    <property type="molecule type" value="Genomic_DNA"/>
</dbReference>
<sequence>MQPHPYLGGLARRVGPAAHGELGDRDRGIDVREAARAFGDEGGLNPLTERQLGDVDRLTGGRKPLPYPRRADGAGCDPDHLVRALYHDVYNRRDLSAVDRAYAPNVRWYGPTNRTGYGRADVRGMARALLATFPDLGHQVDEVYWMGNEADGYRVSVRWTAVGTHRGHALYGRPTGRRVHLWGLTQLYLSQGRITEEWTLFNEFDVLARLLCDDPPDGFV</sequence>
<dbReference type="InterPro" id="IPR009959">
    <property type="entry name" value="Cyclase_SnoaL-like"/>
</dbReference>
<protein>
    <recommendedName>
        <fullName evidence="3">Ester cyclase</fullName>
    </recommendedName>
</protein>
<proteinExistence type="predicted"/>
<dbReference type="GO" id="GO:0030638">
    <property type="term" value="P:polyketide metabolic process"/>
    <property type="evidence" value="ECO:0007669"/>
    <property type="project" value="InterPro"/>
</dbReference>
<dbReference type="PANTHER" id="PTHR38436:SF1">
    <property type="entry name" value="ESTER CYCLASE"/>
    <property type="match status" value="1"/>
</dbReference>
<dbReference type="SUPFAM" id="SSF54427">
    <property type="entry name" value="NTF2-like"/>
    <property type="match status" value="1"/>
</dbReference>
<dbReference type="AlphaFoldDB" id="A0A367E9I3"/>
<dbReference type="Gene3D" id="3.10.450.50">
    <property type="match status" value="1"/>
</dbReference>
<keyword evidence="2" id="KW-1185">Reference proteome</keyword>
<dbReference type="PANTHER" id="PTHR38436">
    <property type="entry name" value="POLYKETIDE CYCLASE SNOAL-LIKE DOMAIN"/>
    <property type="match status" value="1"/>
</dbReference>
<accession>A0A367E9I3</accession>
<reference evidence="1 2" key="1">
    <citation type="submission" date="2018-06" db="EMBL/GenBank/DDBJ databases">
        <title>Streptomyces reniochalinae sp. nov. and Streptomyces diacarnus sp. nov. from marine sponges.</title>
        <authorList>
            <person name="Li L."/>
        </authorList>
    </citation>
    <scope>NUCLEOTIDE SEQUENCE [LARGE SCALE GENOMIC DNA]</scope>
    <source>
        <strain evidence="1 2">LHW51701</strain>
    </source>
</reference>
<gene>
    <name evidence="1" type="ORF">DTL70_31340</name>
</gene>
<evidence type="ECO:0000313" key="2">
    <source>
        <dbReference type="Proteomes" id="UP000252914"/>
    </source>
</evidence>
<comment type="caution">
    <text evidence="1">The sequence shown here is derived from an EMBL/GenBank/DDBJ whole genome shotgun (WGS) entry which is preliminary data.</text>
</comment>
<organism evidence="1 2">
    <name type="scientific">Streptomyces diacarni</name>
    <dbReference type="NCBI Taxonomy" id="2800381"/>
    <lineage>
        <taxon>Bacteria</taxon>
        <taxon>Bacillati</taxon>
        <taxon>Actinomycetota</taxon>
        <taxon>Actinomycetes</taxon>
        <taxon>Kitasatosporales</taxon>
        <taxon>Streptomycetaceae</taxon>
        <taxon>Streptomyces</taxon>
    </lineage>
</organism>
<name>A0A367E9I3_9ACTN</name>
<dbReference type="Proteomes" id="UP000252914">
    <property type="component" value="Unassembled WGS sequence"/>
</dbReference>
<evidence type="ECO:0008006" key="3">
    <source>
        <dbReference type="Google" id="ProtNLM"/>
    </source>
</evidence>
<dbReference type="Pfam" id="PF07366">
    <property type="entry name" value="SnoaL"/>
    <property type="match status" value="1"/>
</dbReference>
<dbReference type="InterPro" id="IPR032710">
    <property type="entry name" value="NTF2-like_dom_sf"/>
</dbReference>